<comment type="caution">
    <text evidence="3">The sequence shown here is derived from an EMBL/GenBank/DDBJ whole genome shotgun (WGS) entry which is preliminary data.</text>
</comment>
<evidence type="ECO:0000313" key="4">
    <source>
        <dbReference type="Proteomes" id="UP000246991"/>
    </source>
</evidence>
<accession>A0A317SWX6</accession>
<dbReference type="EMBL" id="PYWC01000011">
    <property type="protein sequence ID" value="PWW78973.1"/>
    <property type="molecule type" value="Genomic_DNA"/>
</dbReference>
<dbReference type="EMBL" id="PYWC01000011">
    <property type="protein sequence ID" value="PWW78972.1"/>
    <property type="molecule type" value="Genomic_DNA"/>
</dbReference>
<feature type="region of interest" description="Disordered" evidence="1">
    <location>
        <begin position="157"/>
        <end position="193"/>
    </location>
</feature>
<gene>
    <name evidence="2" type="ORF">C7212DRAFT_341582</name>
    <name evidence="3" type="ORF">C7212DRAFT_341583</name>
</gene>
<proteinExistence type="predicted"/>
<dbReference type="Proteomes" id="UP000246991">
    <property type="component" value="Unassembled WGS sequence"/>
</dbReference>
<organism evidence="3 4">
    <name type="scientific">Tuber magnatum</name>
    <name type="common">white Piedmont truffle</name>
    <dbReference type="NCBI Taxonomy" id="42249"/>
    <lineage>
        <taxon>Eukaryota</taxon>
        <taxon>Fungi</taxon>
        <taxon>Dikarya</taxon>
        <taxon>Ascomycota</taxon>
        <taxon>Pezizomycotina</taxon>
        <taxon>Pezizomycetes</taxon>
        <taxon>Pezizales</taxon>
        <taxon>Tuberaceae</taxon>
        <taxon>Tuber</taxon>
    </lineage>
</organism>
<reference evidence="3 4" key="1">
    <citation type="submission" date="2018-03" db="EMBL/GenBank/DDBJ databases">
        <title>Genomes of Pezizomycetes fungi and the evolution of truffles.</title>
        <authorList>
            <person name="Murat C."/>
            <person name="Payen T."/>
            <person name="Noel B."/>
            <person name="Kuo A."/>
            <person name="Martin F.M."/>
        </authorList>
    </citation>
    <scope>NUCLEOTIDE SEQUENCE [LARGE SCALE GENOMIC DNA]</scope>
    <source>
        <strain evidence="3">091103-1</strain>
    </source>
</reference>
<evidence type="ECO:0000256" key="1">
    <source>
        <dbReference type="SAM" id="MobiDB-lite"/>
    </source>
</evidence>
<evidence type="ECO:0000313" key="3">
    <source>
        <dbReference type="EMBL" id="PWW78973.1"/>
    </source>
</evidence>
<protein>
    <submittedName>
        <fullName evidence="3">Uncharacterized protein</fullName>
    </submittedName>
</protein>
<sequence>MPLFRSTYIPLPQPNTLRIASNTFVPIMENSAFLGSGILRPKDRAHDRTYLLARFDRDERKLIKRIVVKHHGDNLAAQNKTWTNLMPESKRKAINDLHQELVSLKTYQERVLQAWDNEGKGGMQEQWFAEKFMHHCHNAPNKPQRQGTSEARFRGDHEVVGDSSNGRSKGPGRGACEELEHGASGGVDTAKLC</sequence>
<keyword evidence="4" id="KW-1185">Reference proteome</keyword>
<evidence type="ECO:0000313" key="2">
    <source>
        <dbReference type="EMBL" id="PWW78972.1"/>
    </source>
</evidence>
<name>A0A317SWX6_9PEZI</name>
<dbReference type="AlphaFoldDB" id="A0A317SWX6"/>